<evidence type="ECO:0000256" key="1">
    <source>
        <dbReference type="SAM" id="MobiDB-lite"/>
    </source>
</evidence>
<dbReference type="RefSeq" id="XP_067489000.1">
    <property type="nucleotide sequence ID" value="XM_067637488.1"/>
</dbReference>
<protein>
    <submittedName>
        <fullName evidence="2">Uncharacterized protein</fullName>
    </submittedName>
</protein>
<dbReference type="GeneID" id="93590153"/>
<feature type="region of interest" description="Disordered" evidence="1">
    <location>
        <begin position="67"/>
        <end position="122"/>
    </location>
</feature>
<dbReference type="Proteomes" id="UP000283090">
    <property type="component" value="Unassembled WGS sequence"/>
</dbReference>
<reference evidence="2 3" key="1">
    <citation type="submission" date="2019-01" db="EMBL/GenBank/DDBJ databases">
        <title>Intercellular communication is required for trap formation in the nematode-trapping fungus Duddingtonia flagrans.</title>
        <authorList>
            <person name="Youssar L."/>
            <person name="Wernet V."/>
            <person name="Hensel N."/>
            <person name="Hildebrandt H.-G."/>
            <person name="Fischer R."/>
        </authorList>
    </citation>
    <scope>NUCLEOTIDE SEQUENCE [LARGE SCALE GENOMIC DNA]</scope>
    <source>
        <strain evidence="2 3">CBS H-5679</strain>
    </source>
</reference>
<dbReference type="OrthoDB" id="5407251at2759"/>
<comment type="caution">
    <text evidence="2">The sequence shown here is derived from an EMBL/GenBank/DDBJ whole genome shotgun (WGS) entry which is preliminary data.</text>
</comment>
<proteinExistence type="predicted"/>
<dbReference type="AlphaFoldDB" id="A0A436ZXI5"/>
<dbReference type="VEuPathDB" id="FungiDB:DFL_007842"/>
<organism evidence="2 3">
    <name type="scientific">Arthrobotrys flagrans</name>
    <name type="common">Nematode-trapping fungus</name>
    <name type="synonym">Trichothecium flagrans</name>
    <dbReference type="NCBI Taxonomy" id="97331"/>
    <lineage>
        <taxon>Eukaryota</taxon>
        <taxon>Fungi</taxon>
        <taxon>Dikarya</taxon>
        <taxon>Ascomycota</taxon>
        <taxon>Pezizomycotina</taxon>
        <taxon>Orbiliomycetes</taxon>
        <taxon>Orbiliales</taxon>
        <taxon>Orbiliaceae</taxon>
        <taxon>Arthrobotrys</taxon>
    </lineage>
</organism>
<feature type="compositionally biased region" description="Basic and acidic residues" evidence="1">
    <location>
        <begin position="106"/>
        <end position="122"/>
    </location>
</feature>
<accession>A0A436ZXI5</accession>
<dbReference type="EMBL" id="SAEB01000009">
    <property type="protein sequence ID" value="RVD83456.1"/>
    <property type="molecule type" value="Genomic_DNA"/>
</dbReference>
<name>A0A436ZXI5_ARTFL</name>
<evidence type="ECO:0000313" key="2">
    <source>
        <dbReference type="EMBL" id="RVD83456.1"/>
    </source>
</evidence>
<gene>
    <name evidence="2" type="ORF">DFL_007842</name>
</gene>
<evidence type="ECO:0000313" key="3">
    <source>
        <dbReference type="Proteomes" id="UP000283090"/>
    </source>
</evidence>
<sequence>MNQRDMDPSISIAEYQDALNNLPFAVKRTRPNYGWKYGHNDVMKWQYDTAYPPSSWFDSANHRELAPGTNEPYYLEGPNEGLIRAGPSDQTLRSGPQLWGSGFSKAKRDLTGEGREPDEKEG</sequence>
<keyword evidence="3" id="KW-1185">Reference proteome</keyword>